<evidence type="ECO:0000256" key="9">
    <source>
        <dbReference type="ARBA" id="ARBA00022989"/>
    </source>
</evidence>
<dbReference type="InterPro" id="IPR028362">
    <property type="entry name" value="AlgI"/>
</dbReference>
<evidence type="ECO:0000256" key="2">
    <source>
        <dbReference type="ARBA" id="ARBA00005182"/>
    </source>
</evidence>
<organism evidence="15 16">
    <name type="scientific">Roseibium algae</name>
    <dbReference type="NCBI Taxonomy" id="3123038"/>
    <lineage>
        <taxon>Bacteria</taxon>
        <taxon>Pseudomonadati</taxon>
        <taxon>Pseudomonadota</taxon>
        <taxon>Alphaproteobacteria</taxon>
        <taxon>Hyphomicrobiales</taxon>
        <taxon>Stappiaceae</taxon>
        <taxon>Roseibium</taxon>
    </lineage>
</organism>
<evidence type="ECO:0000256" key="10">
    <source>
        <dbReference type="ARBA" id="ARBA00023136"/>
    </source>
</evidence>
<feature type="transmembrane region" description="Helical" evidence="14">
    <location>
        <begin position="371"/>
        <end position="390"/>
    </location>
</feature>
<feature type="transmembrane region" description="Helical" evidence="14">
    <location>
        <begin position="68"/>
        <end position="87"/>
    </location>
</feature>
<dbReference type="Pfam" id="PF03062">
    <property type="entry name" value="MBOAT"/>
    <property type="match status" value="1"/>
</dbReference>
<comment type="similarity">
    <text evidence="3 13">Belongs to the membrane-bound acyltransferase family.</text>
</comment>
<feature type="transmembrane region" description="Helical" evidence="14">
    <location>
        <begin position="94"/>
        <end position="111"/>
    </location>
</feature>
<dbReference type="PANTHER" id="PTHR13285">
    <property type="entry name" value="ACYLTRANSFERASE"/>
    <property type="match status" value="1"/>
</dbReference>
<evidence type="ECO:0000256" key="6">
    <source>
        <dbReference type="ARBA" id="ARBA00022679"/>
    </source>
</evidence>
<evidence type="ECO:0000256" key="4">
    <source>
        <dbReference type="ARBA" id="ARBA00016084"/>
    </source>
</evidence>
<keyword evidence="7 14" id="KW-0812">Transmembrane</keyword>
<feature type="transmembrane region" description="Helical" evidence="14">
    <location>
        <begin position="131"/>
        <end position="150"/>
    </location>
</feature>
<keyword evidence="9 14" id="KW-1133">Transmembrane helix</keyword>
<dbReference type="Proteomes" id="UP001385499">
    <property type="component" value="Unassembled WGS sequence"/>
</dbReference>
<evidence type="ECO:0000256" key="7">
    <source>
        <dbReference type="ARBA" id="ARBA00022692"/>
    </source>
</evidence>
<keyword evidence="8" id="KW-0016">Alginate biosynthesis</keyword>
<feature type="transmembrane region" description="Helical" evidence="14">
    <location>
        <begin position="17"/>
        <end position="39"/>
    </location>
</feature>
<keyword evidence="6 13" id="KW-0808">Transferase</keyword>
<comment type="pathway">
    <text evidence="2">Glycan biosynthesis; alginate biosynthesis.</text>
</comment>
<keyword evidence="5 13" id="KW-1003">Cell membrane</keyword>
<gene>
    <name evidence="15" type="ORF">V6575_21570</name>
</gene>
<sequence>MFGSRPVGGDLNHTGKVWAMVFSSVIFIFTYLPLFLAIYYLTPTQYRSYTILILSYAFYAWWRVDFALLMFFTTLVNYLAVALMFRLDQDRVRLNILVGMVVANLGLLFYFKYFNFFAESTSFAFNSGEAYAWALPQVILPIGISFYIFHNLSYLVDVYRRDLTPSRSFVDFSAFIAFFPHQIAGPVLRFADLKEQFYDRAHNASKFNYGAVRFMTGLAKKVLIADSAAVIADAAFAIPNPTASEAWLGAIAYSIQLYFDFSGYSSMAIGLAMMVGFYFVENFDAPYTSVNITDFWRRWHISLSSWLRDYLYISLGGNRIGISRTYVNLAATMVLGGLWHGANMTFIVWGAWHGLWLIIERIFKISANAPFQIGNWLLTTLVFVIGWVFFRSETMGQAKDMLSGMFGLQGFALRSDYAWQFTAFSLVFLALGIAIALGERQLRKAFCLKSTHELVKTNEIDNPPISQPMAIAATVLGGLAILKLVADSDTPFLYFQF</sequence>
<evidence type="ECO:0000256" key="5">
    <source>
        <dbReference type="ARBA" id="ARBA00022475"/>
    </source>
</evidence>
<dbReference type="InterPro" id="IPR004299">
    <property type="entry name" value="MBOAT_fam"/>
</dbReference>
<feature type="transmembrane region" description="Helical" evidence="14">
    <location>
        <begin position="417"/>
        <end position="437"/>
    </location>
</feature>
<reference evidence="15 16" key="1">
    <citation type="submission" date="2024-02" db="EMBL/GenBank/DDBJ databases">
        <title>Roseibium algae sp. nov., isolated from marine alga (Grateloupia sp.), showing potential in myo-inositol conversion.</title>
        <authorList>
            <person name="Wang Y."/>
        </authorList>
    </citation>
    <scope>NUCLEOTIDE SEQUENCE [LARGE SCALE GENOMIC DNA]</scope>
    <source>
        <strain evidence="15 16">H3510</strain>
    </source>
</reference>
<feature type="transmembrane region" description="Helical" evidence="14">
    <location>
        <begin position="261"/>
        <end position="280"/>
    </location>
</feature>
<dbReference type="RefSeq" id="WP_340277387.1">
    <property type="nucleotide sequence ID" value="NZ_JBAKIA010000024.1"/>
</dbReference>
<dbReference type="InterPro" id="IPR051085">
    <property type="entry name" value="MB_O-acyltransferase"/>
</dbReference>
<feature type="transmembrane region" description="Helical" evidence="14">
    <location>
        <begin position="338"/>
        <end position="359"/>
    </location>
</feature>
<evidence type="ECO:0000256" key="1">
    <source>
        <dbReference type="ARBA" id="ARBA00004651"/>
    </source>
</evidence>
<evidence type="ECO:0000256" key="8">
    <source>
        <dbReference type="ARBA" id="ARBA00022841"/>
    </source>
</evidence>
<dbReference type="EMBL" id="JBAKIA010000024">
    <property type="protein sequence ID" value="MEJ8476679.1"/>
    <property type="molecule type" value="Genomic_DNA"/>
</dbReference>
<dbReference type="PIRSF" id="PIRSF500217">
    <property type="entry name" value="AlgI"/>
    <property type="match status" value="1"/>
</dbReference>
<evidence type="ECO:0000256" key="11">
    <source>
        <dbReference type="ARBA" id="ARBA00023315"/>
    </source>
</evidence>
<evidence type="ECO:0000313" key="15">
    <source>
        <dbReference type="EMBL" id="MEJ8476679.1"/>
    </source>
</evidence>
<protein>
    <recommendedName>
        <fullName evidence="4">Probable alginate O-acetylase AlgI</fullName>
    </recommendedName>
    <alternativeName>
        <fullName evidence="12">Alginate biosynthesis protein AlgI</fullName>
    </alternativeName>
</protein>
<dbReference type="InterPro" id="IPR024194">
    <property type="entry name" value="Ac/AlaTfrase_AlgI/DltB"/>
</dbReference>
<keyword evidence="16" id="KW-1185">Reference proteome</keyword>
<keyword evidence="11 13" id="KW-0012">Acyltransferase</keyword>
<evidence type="ECO:0000313" key="16">
    <source>
        <dbReference type="Proteomes" id="UP001385499"/>
    </source>
</evidence>
<evidence type="ECO:0000256" key="12">
    <source>
        <dbReference type="ARBA" id="ARBA00031030"/>
    </source>
</evidence>
<proteinExistence type="inferred from homology"/>
<dbReference type="PIRSF" id="PIRSF016636">
    <property type="entry name" value="AlgI_DltB"/>
    <property type="match status" value="1"/>
</dbReference>
<evidence type="ECO:0000256" key="14">
    <source>
        <dbReference type="SAM" id="Phobius"/>
    </source>
</evidence>
<evidence type="ECO:0000256" key="13">
    <source>
        <dbReference type="PIRNR" id="PIRNR016636"/>
    </source>
</evidence>
<evidence type="ECO:0000256" key="3">
    <source>
        <dbReference type="ARBA" id="ARBA00010323"/>
    </source>
</evidence>
<comment type="caution">
    <text evidence="15">The sequence shown here is derived from an EMBL/GenBank/DDBJ whole genome shotgun (WGS) entry which is preliminary data.</text>
</comment>
<name>A0ABU8TR86_9HYPH</name>
<dbReference type="PANTHER" id="PTHR13285:SF23">
    <property type="entry name" value="TEICHOIC ACID D-ALANYLTRANSFERASE"/>
    <property type="match status" value="1"/>
</dbReference>
<keyword evidence="10 13" id="KW-0472">Membrane</keyword>
<accession>A0ABU8TR86</accession>
<comment type="subcellular location">
    <subcellularLocation>
        <location evidence="1">Cell membrane</location>
        <topology evidence="1">Multi-pass membrane protein</topology>
    </subcellularLocation>
</comment>